<feature type="chain" id="PRO_5002888390" evidence="2">
    <location>
        <begin position="26"/>
        <end position="68"/>
    </location>
</feature>
<sequence>MASNQSVAVVFLLAALAAVAATVSAQDLGNLAPAPAPSMDKGAAYSLGMSGAVICSSLFLSMVALLKH</sequence>
<evidence type="ECO:0000256" key="2">
    <source>
        <dbReference type="SAM" id="SignalP"/>
    </source>
</evidence>
<feature type="transmembrane region" description="Helical" evidence="1">
    <location>
        <begin position="44"/>
        <end position="66"/>
    </location>
</feature>
<keyword evidence="4" id="KW-1185">Reference proteome</keyword>
<keyword evidence="1" id="KW-1133">Transmembrane helix</keyword>
<gene>
    <name evidence="3" type="ORF">RCOM_1523340</name>
</gene>
<accession>B9RHE7</accession>
<keyword evidence="1" id="KW-0472">Membrane</keyword>
<dbReference type="InParanoid" id="B9RHE7"/>
<keyword evidence="2" id="KW-0732">Signal</keyword>
<evidence type="ECO:0000256" key="1">
    <source>
        <dbReference type="SAM" id="Phobius"/>
    </source>
</evidence>
<dbReference type="EMBL" id="EQ973779">
    <property type="protein sequence ID" value="EEF49157.1"/>
    <property type="molecule type" value="Genomic_DNA"/>
</dbReference>
<dbReference type="Proteomes" id="UP000008311">
    <property type="component" value="Unassembled WGS sequence"/>
</dbReference>
<keyword evidence="1" id="KW-0812">Transmembrane</keyword>
<dbReference type="PANTHER" id="PTHR33659:SF1">
    <property type="entry name" value="PROTEIN, PUTATIVE-RELATED"/>
    <property type="match status" value="1"/>
</dbReference>
<organism evidence="3 4">
    <name type="scientific">Ricinus communis</name>
    <name type="common">Castor bean</name>
    <dbReference type="NCBI Taxonomy" id="3988"/>
    <lineage>
        <taxon>Eukaryota</taxon>
        <taxon>Viridiplantae</taxon>
        <taxon>Streptophyta</taxon>
        <taxon>Embryophyta</taxon>
        <taxon>Tracheophyta</taxon>
        <taxon>Spermatophyta</taxon>
        <taxon>Magnoliopsida</taxon>
        <taxon>eudicotyledons</taxon>
        <taxon>Gunneridae</taxon>
        <taxon>Pentapetalae</taxon>
        <taxon>rosids</taxon>
        <taxon>fabids</taxon>
        <taxon>Malpighiales</taxon>
        <taxon>Euphorbiaceae</taxon>
        <taxon>Acalyphoideae</taxon>
        <taxon>Acalypheae</taxon>
        <taxon>Ricinus</taxon>
    </lineage>
</organism>
<dbReference type="AlphaFoldDB" id="B9RHE7"/>
<name>B9RHE7_RICCO</name>
<feature type="signal peptide" evidence="2">
    <location>
        <begin position="1"/>
        <end position="25"/>
    </location>
</feature>
<evidence type="ECO:0000313" key="4">
    <source>
        <dbReference type="Proteomes" id="UP000008311"/>
    </source>
</evidence>
<protein>
    <submittedName>
        <fullName evidence="3">Uncharacterized protein</fullName>
    </submittedName>
</protein>
<dbReference type="PANTHER" id="PTHR33659">
    <property type="entry name" value="PROTEIN, PUTATIVE-RELATED-RELATED"/>
    <property type="match status" value="1"/>
</dbReference>
<reference evidence="4" key="1">
    <citation type="journal article" date="2010" name="Nat. Biotechnol.">
        <title>Draft genome sequence of the oilseed species Ricinus communis.</title>
        <authorList>
            <person name="Chan A.P."/>
            <person name="Crabtree J."/>
            <person name="Zhao Q."/>
            <person name="Lorenzi H."/>
            <person name="Orvis J."/>
            <person name="Puiu D."/>
            <person name="Melake-Berhan A."/>
            <person name="Jones K.M."/>
            <person name="Redman J."/>
            <person name="Chen G."/>
            <person name="Cahoon E.B."/>
            <person name="Gedil M."/>
            <person name="Stanke M."/>
            <person name="Haas B.J."/>
            <person name="Wortman J.R."/>
            <person name="Fraser-Liggett C.M."/>
            <person name="Ravel J."/>
            <person name="Rabinowicz P.D."/>
        </authorList>
    </citation>
    <scope>NUCLEOTIDE SEQUENCE [LARGE SCALE GENOMIC DNA]</scope>
    <source>
        <strain evidence="4">cv. Hale</strain>
    </source>
</reference>
<proteinExistence type="predicted"/>
<evidence type="ECO:0000313" key="3">
    <source>
        <dbReference type="EMBL" id="EEF49157.1"/>
    </source>
</evidence>